<dbReference type="InterPro" id="IPR049278">
    <property type="entry name" value="MS_channel_C"/>
</dbReference>
<dbReference type="InterPro" id="IPR011014">
    <property type="entry name" value="MscS_channel_TM-2"/>
</dbReference>
<dbReference type="InterPro" id="IPR052702">
    <property type="entry name" value="MscS-like_channel"/>
</dbReference>
<dbReference type="AlphaFoldDB" id="H6Q5X3"/>
<protein>
    <submittedName>
        <fullName evidence="14">Putative mechanosensitive channel</fullName>
    </submittedName>
</protein>
<dbReference type="Gene3D" id="3.30.70.100">
    <property type="match status" value="1"/>
</dbReference>
<evidence type="ECO:0000256" key="8">
    <source>
        <dbReference type="SAM" id="Phobius"/>
    </source>
</evidence>
<dbReference type="InterPro" id="IPR025692">
    <property type="entry name" value="MscS_IM_dom1"/>
</dbReference>
<keyword evidence="15" id="KW-1185">Reference proteome</keyword>
<dbReference type="InterPro" id="IPR023408">
    <property type="entry name" value="MscS_beta-dom_sf"/>
</dbReference>
<proteinExistence type="inferred from homology"/>
<dbReference type="eggNOG" id="COG3264">
    <property type="taxonomic scope" value="Bacteria"/>
</dbReference>
<evidence type="ECO:0000256" key="6">
    <source>
        <dbReference type="ARBA" id="ARBA00023136"/>
    </source>
</evidence>
<dbReference type="InterPro" id="IPR049142">
    <property type="entry name" value="MS_channel_1st"/>
</dbReference>
<dbReference type="GO" id="GO:0008381">
    <property type="term" value="F:mechanosensitive monoatomic ion channel activity"/>
    <property type="evidence" value="ECO:0007669"/>
    <property type="project" value="UniProtKB-ARBA"/>
</dbReference>
<dbReference type="RefSeq" id="WP_014354108.1">
    <property type="nucleotide sequence ID" value="NC_016893.1"/>
</dbReference>
<evidence type="ECO:0000313" key="15">
    <source>
        <dbReference type="Proteomes" id="UP000009061"/>
    </source>
</evidence>
<feature type="domain" description="Mechanosensitive ion channel MscS porin" evidence="11">
    <location>
        <begin position="46"/>
        <end position="273"/>
    </location>
</feature>
<feature type="transmembrane region" description="Helical" evidence="8">
    <location>
        <begin position="687"/>
        <end position="708"/>
    </location>
</feature>
<dbReference type="OrthoDB" id="9799209at2"/>
<evidence type="ECO:0000259" key="12">
    <source>
        <dbReference type="Pfam" id="PF21082"/>
    </source>
</evidence>
<dbReference type="InterPro" id="IPR010920">
    <property type="entry name" value="LSM_dom_sf"/>
</dbReference>
<evidence type="ECO:0000259" key="11">
    <source>
        <dbReference type="Pfam" id="PF12795"/>
    </source>
</evidence>
<name>H6Q5X3_WIGGL</name>
<evidence type="ECO:0000256" key="4">
    <source>
        <dbReference type="ARBA" id="ARBA00022692"/>
    </source>
</evidence>
<evidence type="ECO:0000259" key="9">
    <source>
        <dbReference type="Pfam" id="PF00924"/>
    </source>
</evidence>
<dbReference type="Gene3D" id="2.30.30.60">
    <property type="match status" value="1"/>
</dbReference>
<feature type="domain" description="Mechanosensitive ion channel inner membrane" evidence="10">
    <location>
        <begin position="495"/>
        <end position="833"/>
    </location>
</feature>
<dbReference type="Pfam" id="PF21088">
    <property type="entry name" value="MS_channel_1st"/>
    <property type="match status" value="1"/>
</dbReference>
<keyword evidence="4 8" id="KW-0812">Transmembrane</keyword>
<keyword evidence="7" id="KW-0175">Coiled coil</keyword>
<accession>H6Q5X3</accession>
<dbReference type="HOGENOM" id="CLU_007829_2_0_6"/>
<feature type="domain" description="Mechanosensitive ion channel MscS C-terminal" evidence="12">
    <location>
        <begin position="1010"/>
        <end position="1092"/>
    </location>
</feature>
<feature type="transmembrane region" description="Helical" evidence="8">
    <location>
        <begin position="646"/>
        <end position="666"/>
    </location>
</feature>
<organism evidence="14 15">
    <name type="scientific">Wigglesworthia glossinidia endosymbiont of Glossina morsitans morsitans</name>
    <name type="common">Yale colony</name>
    <dbReference type="NCBI Taxonomy" id="1142511"/>
    <lineage>
        <taxon>Bacteria</taxon>
        <taxon>Pseudomonadati</taxon>
        <taxon>Pseudomonadota</taxon>
        <taxon>Gammaproteobacteria</taxon>
        <taxon>Enterobacterales</taxon>
        <taxon>Erwiniaceae</taxon>
        <taxon>Wigglesworthia</taxon>
    </lineage>
</organism>
<evidence type="ECO:0000256" key="5">
    <source>
        <dbReference type="ARBA" id="ARBA00022989"/>
    </source>
</evidence>
<dbReference type="Pfam" id="PF12794">
    <property type="entry name" value="MscS_TM"/>
    <property type="match status" value="1"/>
</dbReference>
<comment type="subcellular location">
    <subcellularLocation>
        <location evidence="1">Cell membrane</location>
        <topology evidence="1">Multi-pass membrane protein</topology>
    </subcellularLocation>
</comment>
<feature type="transmembrane region" description="Helical" evidence="8">
    <location>
        <begin position="847"/>
        <end position="867"/>
    </location>
</feature>
<keyword evidence="3" id="KW-1003">Cell membrane</keyword>
<dbReference type="InterPro" id="IPR011066">
    <property type="entry name" value="MscS_channel_C_sf"/>
</dbReference>
<dbReference type="Pfam" id="PF00924">
    <property type="entry name" value="MS_channel_2nd"/>
    <property type="match status" value="1"/>
</dbReference>
<feature type="transmembrane region" description="Helical" evidence="8">
    <location>
        <begin position="888"/>
        <end position="909"/>
    </location>
</feature>
<reference evidence="14 15" key="1">
    <citation type="journal article" date="2012" name="MBio">
        <title>Insight into the transmission biology and species-specific functional capabilities of tsetse (Diptera: glossinidae) obligate symbiont wigglesworthia.</title>
        <authorList>
            <person name="Rio R.V."/>
            <person name="Symula R.E."/>
            <person name="Wang J."/>
            <person name="Lohs C."/>
            <person name="Wu Y.N."/>
            <person name="Snyder A.K."/>
            <person name="Bjornson R.D."/>
            <person name="Oshima K."/>
            <person name="Biehl B.S."/>
            <person name="Perna N.T."/>
            <person name="Hattori M."/>
            <person name="Aksoy S."/>
        </authorList>
    </citation>
    <scope>NUCLEOTIDE SEQUENCE [LARGE SCALE GENOMIC DNA]</scope>
    <source>
        <strain evidence="14">WGM</strain>
    </source>
</reference>
<dbReference type="KEGG" id="wgl:WIGMOR_0334"/>
<feature type="coiled-coil region" evidence="7">
    <location>
        <begin position="225"/>
        <end position="252"/>
    </location>
</feature>
<evidence type="ECO:0000256" key="3">
    <source>
        <dbReference type="ARBA" id="ARBA00022475"/>
    </source>
</evidence>
<dbReference type="NCBIfam" id="NF008180">
    <property type="entry name" value="PRK10929.1"/>
    <property type="match status" value="1"/>
</dbReference>
<gene>
    <name evidence="14" type="primary">yjeP</name>
    <name evidence="14" type="ORF">WIGMOR_0334</name>
</gene>
<feature type="transmembrane region" description="Helical" evidence="8">
    <location>
        <begin position="492"/>
        <end position="509"/>
    </location>
</feature>
<dbReference type="STRING" id="1142511.WIGMOR_0334"/>
<dbReference type="Pfam" id="PF21082">
    <property type="entry name" value="MS_channel_3rd"/>
    <property type="match status" value="1"/>
</dbReference>
<feature type="transmembrane region" description="Helical" evidence="8">
    <location>
        <begin position="714"/>
        <end position="735"/>
    </location>
</feature>
<feature type="transmembrane region" description="Helical" evidence="8">
    <location>
        <begin position="539"/>
        <end position="561"/>
    </location>
</feature>
<keyword evidence="5 8" id="KW-1133">Transmembrane helix</keyword>
<evidence type="ECO:0000256" key="2">
    <source>
        <dbReference type="ARBA" id="ARBA00008017"/>
    </source>
</evidence>
<evidence type="ECO:0000256" key="1">
    <source>
        <dbReference type="ARBA" id="ARBA00004651"/>
    </source>
</evidence>
<dbReference type="EMBL" id="CP003315">
    <property type="protein sequence ID" value="AFA41169.1"/>
    <property type="molecule type" value="Genomic_DNA"/>
</dbReference>
<sequence length="1105" mass="127346">MEFRTTKKDLLIKKYKSLYLIIFFIFYVLSAYGDIDFEESQIKKELQQIQSNNRISHQLDIIVSLQSALDFITESKASIQKIKEYQKIIENFPILIKQIQEEKKLKNTYYNDVVIKFSAKEVNQELLKANNRLIILVNQLKQEQEQARVIADSVMILPHQQAEARKELNNIDNYIHVISKPNSLIEKAQFTNLRMQRIAKRLKIEELDLAQLSVNYRQELSKIRIDLLKSKYNKIDQELQILKNNLYNLRKQESEKALHDAEKSSKEIDAFPQIVIIQFKKNHDLSLALNQQSQEMDSIAFKQRQSTKDILQVRHALSTLIEQSQWLDESPILGETLRSQMSKLPEVPKSQQLNTNMVQIRVQRLYFEDLINKLLSEESNKKKIKFILTKDQFKIFEEQLLIQRDLLDSLLIGCDTQILELTKLKALYGQLEEAIKEVKEASHKYLFWVADTNSLTPSFILSVIQDLKKMFNRYMLSQIFNAMKTILTSRNTLLLLFSAFLFWGFMFSSRKHYLSFLNRSSIQVGKVNQDRFSITLKNVFWSMLVAAPFPILWISLGYGFSHAWAYPISVALGEAMISTSFILWVLLLCASFALPKGLFVIHFGWKVEQIRCALRYYTLSITTIIPLITILITINNYSDREFTSSIGRLCFILICIGLSLVTNSFKRAGLLLYLDKIGSNNNIINRSFWNFMICAPILAIISASLGYFSTAQVLLTRLETSLTIWLFLLIIYHIIRRWMFIQRRRIAFERAKQRRAEMLAQRARNTDEQMLSPSQLNEVAAEVDNKILDLDTISAKSLQLVRSILTLMALLSVILLWSELHSAFSFLENITLWDSASTLKGIDNLKPITLNSIFIVILILIITTQMVRNLPALLELALLQHLNLTPGTGYAITTLTKYGLMLLGGLIGFSIVGMEWSKFQWLAAALGVGLGFGLQEIFANFVSGLIILFEKPIRIGDTVTIRSLTGSITKINTRATTITDWDRKEIIVPNKAFITEQFVNWSLSDTVTRVVLHVPAPAESNIEKISNILVQAAIRCPLVLDFPIPEAFLVDIQKGLPLFELRIYAAEMSHRMPLRHQVNKLILDCYREHGIQLPYPPFQLIHEYK</sequence>
<feature type="transmembrane region" description="Helical" evidence="8">
    <location>
        <begin position="921"/>
        <end position="949"/>
    </location>
</feature>
<dbReference type="Proteomes" id="UP000009061">
    <property type="component" value="Chromosome"/>
</dbReference>
<comment type="similarity">
    <text evidence="2">Belongs to the MscS (TC 1.A.23) family.</text>
</comment>
<feature type="coiled-coil region" evidence="7">
    <location>
        <begin position="119"/>
        <end position="146"/>
    </location>
</feature>
<dbReference type="SUPFAM" id="SSF82689">
    <property type="entry name" value="Mechanosensitive channel protein MscS (YggB), C-terminal domain"/>
    <property type="match status" value="1"/>
</dbReference>
<dbReference type="Gene3D" id="1.10.287.1260">
    <property type="match status" value="1"/>
</dbReference>
<dbReference type="eggNOG" id="COG3206">
    <property type="taxonomic scope" value="Bacteria"/>
</dbReference>
<feature type="transmembrane region" description="Helical" evidence="8">
    <location>
        <begin position="581"/>
        <end position="604"/>
    </location>
</feature>
<feature type="domain" description="Mechanosensitive ion channel transmembrane helices 2/3" evidence="13">
    <location>
        <begin position="894"/>
        <end position="935"/>
    </location>
</feature>
<evidence type="ECO:0000313" key="14">
    <source>
        <dbReference type="EMBL" id="AFA41169.1"/>
    </source>
</evidence>
<dbReference type="InterPro" id="IPR006685">
    <property type="entry name" value="MscS_channel_2nd"/>
</dbReference>
<feature type="transmembrane region" description="Helical" evidence="8">
    <location>
        <begin position="616"/>
        <end position="634"/>
    </location>
</feature>
<evidence type="ECO:0000256" key="7">
    <source>
        <dbReference type="SAM" id="Coils"/>
    </source>
</evidence>
<dbReference type="InterPro" id="IPR024393">
    <property type="entry name" value="MscS_porin"/>
</dbReference>
<dbReference type="SUPFAM" id="SSF82861">
    <property type="entry name" value="Mechanosensitive channel protein MscS (YggB), transmembrane region"/>
    <property type="match status" value="1"/>
</dbReference>
<dbReference type="PANTHER" id="PTHR30347">
    <property type="entry name" value="POTASSIUM CHANNEL RELATED"/>
    <property type="match status" value="1"/>
</dbReference>
<evidence type="ECO:0000259" key="13">
    <source>
        <dbReference type="Pfam" id="PF21088"/>
    </source>
</evidence>
<dbReference type="PANTHER" id="PTHR30347:SF9">
    <property type="entry name" value="MINICONDUCTANCE MECHANOSENSITIVE CHANNEL MSCM"/>
    <property type="match status" value="1"/>
</dbReference>
<dbReference type="GO" id="GO:0005886">
    <property type="term" value="C:plasma membrane"/>
    <property type="evidence" value="ECO:0007669"/>
    <property type="project" value="UniProtKB-SubCell"/>
</dbReference>
<dbReference type="Pfam" id="PF12795">
    <property type="entry name" value="MscS_porin"/>
    <property type="match status" value="1"/>
</dbReference>
<feature type="domain" description="Mechanosensitive ion channel MscS" evidence="9">
    <location>
        <begin position="937"/>
        <end position="1002"/>
    </location>
</feature>
<evidence type="ECO:0000259" key="10">
    <source>
        <dbReference type="Pfam" id="PF12794"/>
    </source>
</evidence>
<dbReference type="SUPFAM" id="SSF50182">
    <property type="entry name" value="Sm-like ribonucleoproteins"/>
    <property type="match status" value="1"/>
</dbReference>
<keyword evidence="6 8" id="KW-0472">Membrane</keyword>